<keyword evidence="2" id="KW-1185">Reference proteome</keyword>
<dbReference type="GO" id="GO:0008194">
    <property type="term" value="F:UDP-glycosyltransferase activity"/>
    <property type="evidence" value="ECO:0007669"/>
    <property type="project" value="UniProtKB-ARBA"/>
</dbReference>
<dbReference type="SUPFAM" id="SSF53756">
    <property type="entry name" value="UDP-Glycosyltransferase/glycogen phosphorylase"/>
    <property type="match status" value="1"/>
</dbReference>
<dbReference type="GO" id="GO:1901135">
    <property type="term" value="P:carbohydrate derivative metabolic process"/>
    <property type="evidence" value="ECO:0007669"/>
    <property type="project" value="UniProtKB-ARBA"/>
</dbReference>
<protein>
    <submittedName>
        <fullName evidence="1">Putative trans-zeatin O-beta-D-glucosyltransferase</fullName>
    </submittedName>
</protein>
<dbReference type="EMBL" id="WOCE01000021">
    <property type="protein sequence ID" value="KAE9590145.1"/>
    <property type="molecule type" value="Genomic_DNA"/>
</dbReference>
<dbReference type="AlphaFoldDB" id="A0A6A4NH83"/>
<keyword evidence="1" id="KW-0808">Transferase</keyword>
<organism evidence="1 2">
    <name type="scientific">Lupinus albus</name>
    <name type="common">White lupine</name>
    <name type="synonym">Lupinus termis</name>
    <dbReference type="NCBI Taxonomy" id="3870"/>
    <lineage>
        <taxon>Eukaryota</taxon>
        <taxon>Viridiplantae</taxon>
        <taxon>Streptophyta</taxon>
        <taxon>Embryophyta</taxon>
        <taxon>Tracheophyta</taxon>
        <taxon>Spermatophyta</taxon>
        <taxon>Magnoliopsida</taxon>
        <taxon>eudicotyledons</taxon>
        <taxon>Gunneridae</taxon>
        <taxon>Pentapetalae</taxon>
        <taxon>rosids</taxon>
        <taxon>fabids</taxon>
        <taxon>Fabales</taxon>
        <taxon>Fabaceae</taxon>
        <taxon>Papilionoideae</taxon>
        <taxon>50 kb inversion clade</taxon>
        <taxon>genistoids sensu lato</taxon>
        <taxon>core genistoids</taxon>
        <taxon>Genisteae</taxon>
        <taxon>Lupinus</taxon>
    </lineage>
</organism>
<name>A0A6A4NH83_LUPAL</name>
<proteinExistence type="predicted"/>
<comment type="caution">
    <text evidence="1">The sequence shown here is derived from an EMBL/GenBank/DDBJ whole genome shotgun (WGS) entry which is preliminary data.</text>
</comment>
<dbReference type="PANTHER" id="PTHR48044">
    <property type="entry name" value="GLYCOSYLTRANSFERASE"/>
    <property type="match status" value="1"/>
</dbReference>
<dbReference type="Gene3D" id="3.40.50.2000">
    <property type="entry name" value="Glycogen Phosphorylase B"/>
    <property type="match status" value="1"/>
</dbReference>
<evidence type="ECO:0000313" key="1">
    <source>
        <dbReference type="EMBL" id="KAE9590145.1"/>
    </source>
</evidence>
<dbReference type="PANTHER" id="PTHR48044:SF27">
    <property type="entry name" value="GLYCOSYLTRANSFERASE"/>
    <property type="match status" value="1"/>
</dbReference>
<dbReference type="Proteomes" id="UP000447434">
    <property type="component" value="Chromosome 21"/>
</dbReference>
<reference evidence="2" key="1">
    <citation type="journal article" date="2020" name="Nat. Commun.">
        <title>Genome sequence of the cluster root forming white lupin.</title>
        <authorList>
            <person name="Hufnagel B."/>
            <person name="Marques A."/>
            <person name="Soriano A."/>
            <person name="Marques L."/>
            <person name="Divol F."/>
            <person name="Doumas P."/>
            <person name="Sallet E."/>
            <person name="Mancinotti D."/>
            <person name="Carrere S."/>
            <person name="Marande W."/>
            <person name="Arribat S."/>
            <person name="Keller J."/>
            <person name="Huneau C."/>
            <person name="Blein T."/>
            <person name="Aime D."/>
            <person name="Laguerre M."/>
            <person name="Taylor J."/>
            <person name="Schubert V."/>
            <person name="Nelson M."/>
            <person name="Geu-Flores F."/>
            <person name="Crespi M."/>
            <person name="Gallardo-Guerrero K."/>
            <person name="Delaux P.-M."/>
            <person name="Salse J."/>
            <person name="Berges H."/>
            <person name="Guyot R."/>
            <person name="Gouzy J."/>
            <person name="Peret B."/>
        </authorList>
    </citation>
    <scope>NUCLEOTIDE SEQUENCE [LARGE SCALE GENOMIC DNA]</scope>
    <source>
        <strain evidence="2">cv. Amiga</strain>
    </source>
</reference>
<dbReference type="OrthoDB" id="5835829at2759"/>
<evidence type="ECO:0000313" key="2">
    <source>
        <dbReference type="Proteomes" id="UP000447434"/>
    </source>
</evidence>
<sequence length="96" mass="10922">MGVLIAAWPMHSDQPWNSVFITQVLKVGFGVKDWTQRNELVTASDIENAVRKLMETKEGEEMRQRAMNLKDAVHRSMDKGGVSSMEIGYFIAHITR</sequence>
<gene>
    <name evidence="1" type="ORF">Lalb_Chr21g0316551</name>
</gene>
<accession>A0A6A4NH83</accession>